<organism evidence="1 2">
    <name type="scientific">Trichinella murrelli</name>
    <dbReference type="NCBI Taxonomy" id="144512"/>
    <lineage>
        <taxon>Eukaryota</taxon>
        <taxon>Metazoa</taxon>
        <taxon>Ecdysozoa</taxon>
        <taxon>Nematoda</taxon>
        <taxon>Enoplea</taxon>
        <taxon>Dorylaimia</taxon>
        <taxon>Trichinellida</taxon>
        <taxon>Trichinellidae</taxon>
        <taxon>Trichinella</taxon>
    </lineage>
</organism>
<protein>
    <submittedName>
        <fullName evidence="1">Uncharacterized protein</fullName>
    </submittedName>
</protein>
<comment type="caution">
    <text evidence="1">The sequence shown here is derived from an EMBL/GenBank/DDBJ whole genome shotgun (WGS) entry which is preliminary data.</text>
</comment>
<reference evidence="1 2" key="1">
    <citation type="submission" date="2015-01" db="EMBL/GenBank/DDBJ databases">
        <title>Evolution of Trichinella species and genotypes.</title>
        <authorList>
            <person name="Korhonen P.K."/>
            <person name="Edoardo P."/>
            <person name="Giuseppe L.R."/>
            <person name="Gasser R.B."/>
        </authorList>
    </citation>
    <scope>NUCLEOTIDE SEQUENCE [LARGE SCALE GENOMIC DNA]</scope>
    <source>
        <strain evidence="1">ISS417</strain>
    </source>
</reference>
<dbReference type="AlphaFoldDB" id="A0A0V0T8S5"/>
<accession>A0A0V0T8S5</accession>
<dbReference type="EMBL" id="JYDJ01000440">
    <property type="protein sequence ID" value="KRX35439.1"/>
    <property type="molecule type" value="Genomic_DNA"/>
</dbReference>
<keyword evidence="2" id="KW-1185">Reference proteome</keyword>
<evidence type="ECO:0000313" key="1">
    <source>
        <dbReference type="EMBL" id="KRX35439.1"/>
    </source>
</evidence>
<proteinExistence type="predicted"/>
<sequence>MADVSELHLVTGMDQLAACYATDTDNHGELTTQRVDYMASWPPCESKHILVIATGSNIRMLATMRTRRNAADLVSVTYSRQECTRALFVGQTTATCARNSSGALSDDRMGEQQLVVAPPGCGNATKTPSAWRAKRRTEETKLRSVGDSPNQISKQIARDDRMVLLGVHAGHPPCR</sequence>
<gene>
    <name evidence="1" type="ORF">T05_9929</name>
</gene>
<name>A0A0V0T8S5_9BILA</name>
<dbReference type="Proteomes" id="UP000055048">
    <property type="component" value="Unassembled WGS sequence"/>
</dbReference>
<evidence type="ECO:0000313" key="2">
    <source>
        <dbReference type="Proteomes" id="UP000055048"/>
    </source>
</evidence>